<evidence type="ECO:0000259" key="2">
    <source>
        <dbReference type="Pfam" id="PF13854"/>
    </source>
</evidence>
<dbReference type="SUPFAM" id="SSF117281">
    <property type="entry name" value="Kelch motif"/>
    <property type="match status" value="1"/>
</dbReference>
<dbReference type="STRING" id="195883.A0A482WZE4"/>
<dbReference type="GO" id="GO:0003713">
    <property type="term" value="F:transcription coactivator activity"/>
    <property type="evidence" value="ECO:0007669"/>
    <property type="project" value="TreeGrafter"/>
</dbReference>
<keyword evidence="1" id="KW-0677">Repeat</keyword>
<dbReference type="InterPro" id="IPR043536">
    <property type="entry name" value="HCF1/2"/>
</dbReference>
<dbReference type="Gene3D" id="2.120.10.80">
    <property type="entry name" value="Kelch-type beta propeller"/>
    <property type="match status" value="1"/>
</dbReference>
<proteinExistence type="predicted"/>
<keyword evidence="4" id="KW-1185">Reference proteome</keyword>
<evidence type="ECO:0000313" key="4">
    <source>
        <dbReference type="Proteomes" id="UP000291343"/>
    </source>
</evidence>
<dbReference type="InterPro" id="IPR059124">
    <property type="entry name" value="Kelch_HCF"/>
</dbReference>
<dbReference type="Proteomes" id="UP000291343">
    <property type="component" value="Unassembled WGS sequence"/>
</dbReference>
<gene>
    <name evidence="3" type="ORF">LSTR_LSTR017064</name>
</gene>
<reference evidence="3 4" key="1">
    <citation type="journal article" date="2017" name="Gigascience">
        <title>Genome sequence of the small brown planthopper, Laodelphax striatellus.</title>
        <authorList>
            <person name="Zhu J."/>
            <person name="Jiang F."/>
            <person name="Wang X."/>
            <person name="Yang P."/>
            <person name="Bao Y."/>
            <person name="Zhao W."/>
            <person name="Wang W."/>
            <person name="Lu H."/>
            <person name="Wang Q."/>
            <person name="Cui N."/>
            <person name="Li J."/>
            <person name="Chen X."/>
            <person name="Luo L."/>
            <person name="Yu J."/>
            <person name="Kang L."/>
            <person name="Cui F."/>
        </authorList>
    </citation>
    <scope>NUCLEOTIDE SEQUENCE [LARGE SCALE GENOMIC DNA]</scope>
    <source>
        <strain evidence="3">Lst14</strain>
    </source>
</reference>
<dbReference type="Pfam" id="PF13854">
    <property type="entry name" value="Kelch_HCF"/>
    <property type="match status" value="1"/>
</dbReference>
<dbReference type="GO" id="GO:0035097">
    <property type="term" value="C:histone methyltransferase complex"/>
    <property type="evidence" value="ECO:0007669"/>
    <property type="project" value="TreeGrafter"/>
</dbReference>
<accession>A0A482WZE4</accession>
<dbReference type="EMBL" id="QKKF02021530">
    <property type="protein sequence ID" value="RZF38853.1"/>
    <property type="molecule type" value="Genomic_DNA"/>
</dbReference>
<evidence type="ECO:0000313" key="3">
    <source>
        <dbReference type="EMBL" id="RZF38853.1"/>
    </source>
</evidence>
<comment type="caution">
    <text evidence="3">The sequence shown here is derived from an EMBL/GenBank/DDBJ whole genome shotgun (WGS) entry which is preliminary data.</text>
</comment>
<dbReference type="PANTHER" id="PTHR46003">
    <property type="entry name" value="HOST CELL FACTOR"/>
    <property type="match status" value="1"/>
</dbReference>
<dbReference type="OrthoDB" id="10001928at2759"/>
<dbReference type="InParanoid" id="A0A482WZE4"/>
<feature type="domain" description="Host cell factor Kelch-repeats" evidence="2">
    <location>
        <begin position="3"/>
        <end position="188"/>
    </location>
</feature>
<dbReference type="InterPro" id="IPR015915">
    <property type="entry name" value="Kelch-typ_b-propeller"/>
</dbReference>
<sequence length="424" mass="46797">MMYLNDLYSLILGSDDFCTWRLINAQCLAQPPARESHSACLYKPGNSGGEKLIIYGGMNGHRLDDVWSLDISTYTWSQYSIPWGSNTPPARSMHAATIAGSRMFVFGGWAPSDKHTNNDGFVSPKRLCCFNLADKKWEKLDEQSSKHTPYPRTGHSMVVVQDKIYMWSGRTGSHYHDDVTVLNDLWSLQVTPQKVVNRLILSNKTETMIKVEWDPVPLASYYILQIQMMPMANPESRTGLFSSSLNQISNSKTLVPTKLSMESSKPNISKKSIGQVSIPMKNNLVPIPLKPKINTYQCLSPKFSTKVSTPMLSTALSNTIANHVSASKVSCSTKNNSTKTSTVAFNFGKNKNSIPIVTTRVCFSKEKSSSNTPSRVSALCLPTPEIPICVINTPVTHTSSAKHVIHTPVTCTPSAKHVIHTPGT</sequence>
<organism evidence="3 4">
    <name type="scientific">Laodelphax striatellus</name>
    <name type="common">Small brown planthopper</name>
    <name type="synonym">Delphax striatella</name>
    <dbReference type="NCBI Taxonomy" id="195883"/>
    <lineage>
        <taxon>Eukaryota</taxon>
        <taxon>Metazoa</taxon>
        <taxon>Ecdysozoa</taxon>
        <taxon>Arthropoda</taxon>
        <taxon>Hexapoda</taxon>
        <taxon>Insecta</taxon>
        <taxon>Pterygota</taxon>
        <taxon>Neoptera</taxon>
        <taxon>Paraneoptera</taxon>
        <taxon>Hemiptera</taxon>
        <taxon>Auchenorrhyncha</taxon>
        <taxon>Fulgoroidea</taxon>
        <taxon>Delphacidae</taxon>
        <taxon>Criomorphinae</taxon>
        <taxon>Laodelphax</taxon>
    </lineage>
</organism>
<dbReference type="GO" id="GO:0006338">
    <property type="term" value="P:chromatin remodeling"/>
    <property type="evidence" value="ECO:0007669"/>
    <property type="project" value="TreeGrafter"/>
</dbReference>
<dbReference type="AlphaFoldDB" id="A0A482WZE4"/>
<name>A0A482WZE4_LAOST</name>
<dbReference type="PANTHER" id="PTHR46003:SF1">
    <property type="entry name" value="HOST CELL FACTOR"/>
    <property type="match status" value="1"/>
</dbReference>
<evidence type="ECO:0000256" key="1">
    <source>
        <dbReference type="ARBA" id="ARBA00022737"/>
    </source>
</evidence>
<protein>
    <recommendedName>
        <fullName evidence="2">Host cell factor Kelch-repeats domain-containing protein</fullName>
    </recommendedName>
</protein>